<dbReference type="SUPFAM" id="SSF74653">
    <property type="entry name" value="TolA/TonB C-terminal domain"/>
    <property type="match status" value="1"/>
</dbReference>
<feature type="chain" id="PRO_5046858148" description="Lipoprotein" evidence="1">
    <location>
        <begin position="22"/>
        <end position="177"/>
    </location>
</feature>
<dbReference type="PROSITE" id="PS51257">
    <property type="entry name" value="PROKAR_LIPOPROTEIN"/>
    <property type="match status" value="1"/>
</dbReference>
<protein>
    <recommendedName>
        <fullName evidence="4">Lipoprotein</fullName>
    </recommendedName>
</protein>
<organism evidence="2 3">
    <name type="scientific">Rhizobium herbae</name>
    <dbReference type="NCBI Taxonomy" id="508661"/>
    <lineage>
        <taxon>Bacteria</taxon>
        <taxon>Pseudomonadati</taxon>
        <taxon>Pseudomonadota</taxon>
        <taxon>Alphaproteobacteria</taxon>
        <taxon>Hyphomicrobiales</taxon>
        <taxon>Rhizobiaceae</taxon>
        <taxon>Rhizobium/Agrobacterium group</taxon>
        <taxon>Rhizobium</taxon>
    </lineage>
</organism>
<reference evidence="2 3" key="1">
    <citation type="submission" date="2021-03" db="EMBL/GenBank/DDBJ databases">
        <title>Genomic Encyclopedia of Type Strains, Phase IV (KMG-IV): sequencing the most valuable type-strain genomes for metagenomic binning, comparative biology and taxonomic classification.</title>
        <authorList>
            <person name="Goeker M."/>
        </authorList>
    </citation>
    <scope>NUCLEOTIDE SEQUENCE [LARGE SCALE GENOMIC DNA]</scope>
    <source>
        <strain evidence="2 3">DSM 26427</strain>
    </source>
</reference>
<dbReference type="RefSeq" id="WP_209855189.1">
    <property type="nucleotide sequence ID" value="NZ_JAGGJV010000009.1"/>
</dbReference>
<keyword evidence="1" id="KW-0732">Signal</keyword>
<gene>
    <name evidence="2" type="ORF">J2Z75_004696</name>
</gene>
<proteinExistence type="predicted"/>
<sequence>MPKTFAICLFMMLALSSCTGATVVHFETDAYGRLADVKLGTSSGDHARDRAIANEARRRFSKLVPDPKPYRDYTLTVTPPEKPKKTDAKDYRAMQNELKKDAKLREKVLQLCRKKLGKPDIIAEMAVYTHTSSAKALEVGCQRLTAALASGRLSYSSFEKGRQGVKTKEMIAILAGR</sequence>
<evidence type="ECO:0000313" key="3">
    <source>
        <dbReference type="Proteomes" id="UP000823786"/>
    </source>
</evidence>
<name>A0ABS4ETA2_9HYPH</name>
<dbReference type="Proteomes" id="UP000823786">
    <property type="component" value="Unassembled WGS sequence"/>
</dbReference>
<evidence type="ECO:0000313" key="2">
    <source>
        <dbReference type="EMBL" id="MBP1861168.1"/>
    </source>
</evidence>
<feature type="signal peptide" evidence="1">
    <location>
        <begin position="1"/>
        <end position="21"/>
    </location>
</feature>
<keyword evidence="3" id="KW-1185">Reference proteome</keyword>
<evidence type="ECO:0000256" key="1">
    <source>
        <dbReference type="SAM" id="SignalP"/>
    </source>
</evidence>
<comment type="caution">
    <text evidence="2">The sequence shown here is derived from an EMBL/GenBank/DDBJ whole genome shotgun (WGS) entry which is preliminary data.</text>
</comment>
<evidence type="ECO:0008006" key="4">
    <source>
        <dbReference type="Google" id="ProtNLM"/>
    </source>
</evidence>
<dbReference type="EMBL" id="JAGGJV010000009">
    <property type="protein sequence ID" value="MBP1861168.1"/>
    <property type="molecule type" value="Genomic_DNA"/>
</dbReference>
<accession>A0ABS4ETA2</accession>